<dbReference type="SUPFAM" id="SSF55781">
    <property type="entry name" value="GAF domain-like"/>
    <property type="match status" value="1"/>
</dbReference>
<dbReference type="PROSITE" id="PS51077">
    <property type="entry name" value="HTH_ICLR"/>
    <property type="match status" value="1"/>
</dbReference>
<keyword evidence="2" id="KW-0238">DNA-binding</keyword>
<evidence type="ECO:0000256" key="1">
    <source>
        <dbReference type="ARBA" id="ARBA00023015"/>
    </source>
</evidence>
<organism evidence="6 7">
    <name type="scientific">Halomicrobium zhouii</name>
    <dbReference type="NCBI Taxonomy" id="767519"/>
    <lineage>
        <taxon>Archaea</taxon>
        <taxon>Methanobacteriati</taxon>
        <taxon>Methanobacteriota</taxon>
        <taxon>Stenosarchaea group</taxon>
        <taxon>Halobacteria</taxon>
        <taxon>Halobacteriales</taxon>
        <taxon>Haloarculaceae</taxon>
        <taxon>Halomicrobium</taxon>
    </lineage>
</organism>
<evidence type="ECO:0000259" key="4">
    <source>
        <dbReference type="PROSITE" id="PS51077"/>
    </source>
</evidence>
<dbReference type="SUPFAM" id="SSF46785">
    <property type="entry name" value="Winged helix' DNA-binding domain"/>
    <property type="match status" value="1"/>
</dbReference>
<dbReference type="CDD" id="cd00090">
    <property type="entry name" value="HTH_ARSR"/>
    <property type="match status" value="1"/>
</dbReference>
<dbReference type="Pfam" id="PF09339">
    <property type="entry name" value="HTH_IclR"/>
    <property type="match status" value="1"/>
</dbReference>
<dbReference type="InterPro" id="IPR011991">
    <property type="entry name" value="ArsR-like_HTH"/>
</dbReference>
<proteinExistence type="predicted"/>
<dbReference type="Gene3D" id="3.30.450.40">
    <property type="match status" value="1"/>
</dbReference>
<dbReference type="GO" id="GO:0045892">
    <property type="term" value="P:negative regulation of DNA-templated transcription"/>
    <property type="evidence" value="ECO:0007669"/>
    <property type="project" value="TreeGrafter"/>
</dbReference>
<keyword evidence="1" id="KW-0805">Transcription regulation</keyword>
<dbReference type="Gene3D" id="1.10.10.10">
    <property type="entry name" value="Winged helix-like DNA-binding domain superfamily/Winged helix DNA-binding domain"/>
    <property type="match status" value="1"/>
</dbReference>
<name>A0A1I6L8E6_9EURY</name>
<evidence type="ECO:0000313" key="6">
    <source>
        <dbReference type="EMBL" id="SFR99765.1"/>
    </source>
</evidence>
<feature type="domain" description="IclR-ED" evidence="5">
    <location>
        <begin position="68"/>
        <end position="252"/>
    </location>
</feature>
<dbReference type="InterPro" id="IPR050707">
    <property type="entry name" value="HTH_MetabolicPath_Reg"/>
</dbReference>
<dbReference type="SMART" id="SM00346">
    <property type="entry name" value="HTH_ICLR"/>
    <property type="match status" value="1"/>
</dbReference>
<evidence type="ECO:0000313" key="7">
    <source>
        <dbReference type="Proteomes" id="UP000199062"/>
    </source>
</evidence>
<dbReference type="InterPro" id="IPR014757">
    <property type="entry name" value="Tscrpt_reg_IclR_C"/>
</dbReference>
<dbReference type="OrthoDB" id="14763at2157"/>
<accession>A0A1I6L8E6</accession>
<keyword evidence="7" id="KW-1185">Reference proteome</keyword>
<dbReference type="GO" id="GO:0003700">
    <property type="term" value="F:DNA-binding transcription factor activity"/>
    <property type="evidence" value="ECO:0007669"/>
    <property type="project" value="TreeGrafter"/>
</dbReference>
<evidence type="ECO:0000259" key="5">
    <source>
        <dbReference type="PROSITE" id="PS51078"/>
    </source>
</evidence>
<dbReference type="PANTHER" id="PTHR30136">
    <property type="entry name" value="HELIX-TURN-HELIX TRANSCRIPTIONAL REGULATOR, ICLR FAMILY"/>
    <property type="match status" value="1"/>
</dbReference>
<dbReference type="InterPro" id="IPR029016">
    <property type="entry name" value="GAF-like_dom_sf"/>
</dbReference>
<dbReference type="Proteomes" id="UP000199062">
    <property type="component" value="Unassembled WGS sequence"/>
</dbReference>
<reference evidence="6 7" key="1">
    <citation type="submission" date="2016-10" db="EMBL/GenBank/DDBJ databases">
        <authorList>
            <person name="de Groot N.N."/>
        </authorList>
    </citation>
    <scope>NUCLEOTIDE SEQUENCE [LARGE SCALE GENOMIC DNA]</scope>
    <source>
        <strain evidence="6 7">CGMCC 1.10457</strain>
    </source>
</reference>
<dbReference type="InterPro" id="IPR036388">
    <property type="entry name" value="WH-like_DNA-bd_sf"/>
</dbReference>
<evidence type="ECO:0000256" key="2">
    <source>
        <dbReference type="ARBA" id="ARBA00023125"/>
    </source>
</evidence>
<sequence>MAQTNHPVRTVDRTLEILEIIRELDGAGVSEIADRVQVGKSAVHNHLNTLAQREYVVKEGDEYHIGLAFLGLGAYARNRNEIYDTARPAVDKLAEETGELVNLLVEKQGRGIFLYKAEGDQAVQLGTYAGQRVHLHSTGLGKAILAFRPREEVEAVLDEHGMPAATDKTITDRETFFEELDEIREQRYAVDREEGLPGLRCIAVPITDGHDRALAAISVACPSQRVDDERFFEELPNEVLSAANVVELEHNHS</sequence>
<feature type="domain" description="HTH iclR-type" evidence="4">
    <location>
        <begin position="8"/>
        <end position="67"/>
    </location>
</feature>
<dbReference type="GO" id="GO:0003677">
    <property type="term" value="F:DNA binding"/>
    <property type="evidence" value="ECO:0007669"/>
    <property type="project" value="UniProtKB-KW"/>
</dbReference>
<protein>
    <submittedName>
        <fullName evidence="6">Transcriptional regulator, IclR family</fullName>
    </submittedName>
</protein>
<gene>
    <name evidence="6" type="ORF">SAMN05216559_2257</name>
</gene>
<dbReference type="Pfam" id="PF01614">
    <property type="entry name" value="IclR_C"/>
    <property type="match status" value="1"/>
</dbReference>
<keyword evidence="3" id="KW-0804">Transcription</keyword>
<dbReference type="InterPro" id="IPR005471">
    <property type="entry name" value="Tscrpt_reg_IclR_N"/>
</dbReference>
<dbReference type="RefSeq" id="WP_089816631.1">
    <property type="nucleotide sequence ID" value="NZ_FOZK01000002.1"/>
</dbReference>
<dbReference type="AlphaFoldDB" id="A0A1I6L8E6"/>
<evidence type="ECO:0000256" key="3">
    <source>
        <dbReference type="ARBA" id="ARBA00023163"/>
    </source>
</evidence>
<dbReference type="EMBL" id="FOZK01000002">
    <property type="protein sequence ID" value="SFR99765.1"/>
    <property type="molecule type" value="Genomic_DNA"/>
</dbReference>
<dbReference type="InterPro" id="IPR036390">
    <property type="entry name" value="WH_DNA-bd_sf"/>
</dbReference>
<dbReference type="PROSITE" id="PS51078">
    <property type="entry name" value="ICLR_ED"/>
    <property type="match status" value="1"/>
</dbReference>
<dbReference type="PANTHER" id="PTHR30136:SF35">
    <property type="entry name" value="HTH-TYPE TRANSCRIPTIONAL REGULATOR RV1719"/>
    <property type="match status" value="1"/>
</dbReference>